<dbReference type="PANTHER" id="PTHR46112">
    <property type="entry name" value="AMINOPEPTIDASE"/>
    <property type="match status" value="1"/>
</dbReference>
<dbReference type="GO" id="GO:0004177">
    <property type="term" value="F:aminopeptidase activity"/>
    <property type="evidence" value="ECO:0007669"/>
    <property type="project" value="UniProtKB-KW"/>
</dbReference>
<dbReference type="AlphaFoldDB" id="A0A934M038"/>
<comment type="caution">
    <text evidence="3">The sequence shown here is derived from an EMBL/GenBank/DDBJ whole genome shotgun (WGS) entry which is preliminary data.</text>
</comment>
<keyword evidence="3" id="KW-0645">Protease</keyword>
<accession>A0A934M038</accession>
<keyword evidence="3" id="KW-0378">Hydrolase</keyword>
<dbReference type="EMBL" id="JAEEGB010000004">
    <property type="protein sequence ID" value="MBI6871694.1"/>
    <property type="molecule type" value="Genomic_DNA"/>
</dbReference>
<dbReference type="SUPFAM" id="SSF55920">
    <property type="entry name" value="Creatinase/aminopeptidase"/>
    <property type="match status" value="1"/>
</dbReference>
<evidence type="ECO:0000313" key="3">
    <source>
        <dbReference type="EMBL" id="MBI6871694.1"/>
    </source>
</evidence>
<evidence type="ECO:0000259" key="2">
    <source>
        <dbReference type="Pfam" id="PF01321"/>
    </source>
</evidence>
<dbReference type="RefSeq" id="WP_211141138.1">
    <property type="nucleotide sequence ID" value="NZ_JAEEGB010000004.1"/>
</dbReference>
<dbReference type="InterPro" id="IPR000587">
    <property type="entry name" value="Creatinase_N"/>
</dbReference>
<name>A0A934M038_9CLOT</name>
<sequence length="355" mass="40050">MERLNRTQKILKDNKWDALFLVKRANVNYISRFSDESAYALIGTDNQFFITDGRFFELAQEECKGFQIVNWQKIGTSIVDAVKEICKSNGIKKLGFERATTSYDLYDKLQNSMPDVELIPTNNVIEDLRYVKDEEEIEILKEASRITDKSFEDILNFIKPGMTENEVAAKLEYIIKSNGASGVGFETILISGKKTSLPHGKPNDKVIEKGDFVTLDFGALYKGYTSDMTRTIVVGTANEKQIEIYNIVKKAQQVGLDTIKAGVTSKAPDDKIREIVKDYVEYYYPGIGHGVGRELHEQPFLGKNGDRIIEKNCIITVEPGIYIPNWGGVRIEDTIIVTETGNERLTKSSKDLICV</sequence>
<evidence type="ECO:0000313" key="4">
    <source>
        <dbReference type="Proteomes" id="UP000622687"/>
    </source>
</evidence>
<dbReference type="InterPro" id="IPR050659">
    <property type="entry name" value="Peptidase_M24B"/>
</dbReference>
<evidence type="ECO:0000259" key="1">
    <source>
        <dbReference type="Pfam" id="PF00557"/>
    </source>
</evidence>
<dbReference type="Gene3D" id="3.90.230.10">
    <property type="entry name" value="Creatinase/methionine aminopeptidase superfamily"/>
    <property type="match status" value="1"/>
</dbReference>
<dbReference type="Pfam" id="PF00557">
    <property type="entry name" value="Peptidase_M24"/>
    <property type="match status" value="1"/>
</dbReference>
<feature type="domain" description="Creatinase N-terminal" evidence="2">
    <location>
        <begin position="3"/>
        <end position="131"/>
    </location>
</feature>
<dbReference type="Gene3D" id="3.40.350.10">
    <property type="entry name" value="Creatinase/prolidase N-terminal domain"/>
    <property type="match status" value="1"/>
</dbReference>
<organism evidence="3 4">
    <name type="scientific">Clostridium aciditolerans</name>
    <dbReference type="NCBI Taxonomy" id="339861"/>
    <lineage>
        <taxon>Bacteria</taxon>
        <taxon>Bacillati</taxon>
        <taxon>Bacillota</taxon>
        <taxon>Clostridia</taxon>
        <taxon>Eubacteriales</taxon>
        <taxon>Clostridiaceae</taxon>
        <taxon>Clostridium</taxon>
    </lineage>
</organism>
<gene>
    <name evidence="3" type="ORF">I6U51_03110</name>
</gene>
<keyword evidence="4" id="KW-1185">Reference proteome</keyword>
<dbReference type="PANTHER" id="PTHR46112:SF3">
    <property type="entry name" value="AMINOPEPTIDASE YPDF"/>
    <property type="match status" value="1"/>
</dbReference>
<protein>
    <submittedName>
        <fullName evidence="3">Aminopeptidase P family protein</fullName>
    </submittedName>
</protein>
<dbReference type="CDD" id="cd01092">
    <property type="entry name" value="APP-like"/>
    <property type="match status" value="1"/>
</dbReference>
<dbReference type="InterPro" id="IPR029149">
    <property type="entry name" value="Creatin/AminoP/Spt16_N"/>
</dbReference>
<feature type="domain" description="Peptidase M24" evidence="1">
    <location>
        <begin position="139"/>
        <end position="339"/>
    </location>
</feature>
<reference evidence="3" key="1">
    <citation type="submission" date="2020-12" db="EMBL/GenBank/DDBJ databases">
        <title>Clostridium thailandense sp. nov., a novel acetogenic bacterium isolated from peat land soil in Thailand.</title>
        <authorList>
            <person name="Chaikitkaew S."/>
            <person name="Birkeland N.K."/>
        </authorList>
    </citation>
    <scope>NUCLEOTIDE SEQUENCE</scope>
    <source>
        <strain evidence="3">DSM 17425</strain>
    </source>
</reference>
<keyword evidence="3" id="KW-0031">Aminopeptidase</keyword>
<proteinExistence type="predicted"/>
<dbReference type="InterPro" id="IPR000994">
    <property type="entry name" value="Pept_M24"/>
</dbReference>
<dbReference type="Proteomes" id="UP000622687">
    <property type="component" value="Unassembled WGS sequence"/>
</dbReference>
<dbReference type="Pfam" id="PF01321">
    <property type="entry name" value="Creatinase_N"/>
    <property type="match status" value="1"/>
</dbReference>
<dbReference type="SUPFAM" id="SSF53092">
    <property type="entry name" value="Creatinase/prolidase N-terminal domain"/>
    <property type="match status" value="1"/>
</dbReference>
<dbReference type="InterPro" id="IPR036005">
    <property type="entry name" value="Creatinase/aminopeptidase-like"/>
</dbReference>